<dbReference type="EMBL" id="RCMK01001638">
    <property type="protein sequence ID" value="KAG2890638.1"/>
    <property type="molecule type" value="Genomic_DNA"/>
</dbReference>
<feature type="compositionally biased region" description="Basic and acidic residues" evidence="1">
    <location>
        <begin position="1"/>
        <end position="11"/>
    </location>
</feature>
<dbReference type="Proteomes" id="UP000736787">
    <property type="component" value="Unassembled WGS sequence"/>
</dbReference>
<dbReference type="Proteomes" id="UP000760860">
    <property type="component" value="Unassembled WGS sequence"/>
</dbReference>
<evidence type="ECO:0000313" key="6">
    <source>
        <dbReference type="EMBL" id="KAG3207291.1"/>
    </source>
</evidence>
<dbReference type="Proteomes" id="UP000697107">
    <property type="component" value="Unassembled WGS sequence"/>
</dbReference>
<dbReference type="AlphaFoldDB" id="A0A8T1EY95"/>
<dbReference type="EMBL" id="RCML01001614">
    <property type="protein sequence ID" value="KAG2961381.1"/>
    <property type="molecule type" value="Genomic_DNA"/>
</dbReference>
<dbReference type="EMBL" id="RCMV01001738">
    <property type="protein sequence ID" value="KAG3207291.1"/>
    <property type="molecule type" value="Genomic_DNA"/>
</dbReference>
<accession>A0A8T1EY95</accession>
<evidence type="ECO:0000313" key="4">
    <source>
        <dbReference type="EMBL" id="KAG2890638.1"/>
    </source>
</evidence>
<evidence type="ECO:0000313" key="2">
    <source>
        <dbReference type="EMBL" id="KAG2824447.1"/>
    </source>
</evidence>
<reference evidence="5" key="1">
    <citation type="submission" date="2018-10" db="EMBL/GenBank/DDBJ databases">
        <title>Effector identification in a new, highly contiguous assembly of the strawberry crown rot pathogen Phytophthora cactorum.</title>
        <authorList>
            <person name="Armitage A.D."/>
            <person name="Nellist C.F."/>
            <person name="Bates H."/>
            <person name="Vickerstaff R.J."/>
            <person name="Harrison R.J."/>
        </authorList>
    </citation>
    <scope>NUCLEOTIDE SEQUENCE</scope>
    <source>
        <strain evidence="2">15-7</strain>
        <strain evidence="3">4032</strain>
        <strain evidence="4">4040</strain>
        <strain evidence="5">P415</strain>
        <strain evidence="6">P421</strain>
    </source>
</reference>
<dbReference type="EMBL" id="RCMI01001650">
    <property type="protein sequence ID" value="KAG2882590.1"/>
    <property type="molecule type" value="Genomic_DNA"/>
</dbReference>
<dbReference type="Proteomes" id="UP000735874">
    <property type="component" value="Unassembled WGS sequence"/>
</dbReference>
<feature type="compositionally biased region" description="Low complexity" evidence="1">
    <location>
        <begin position="36"/>
        <end position="48"/>
    </location>
</feature>
<feature type="region of interest" description="Disordered" evidence="1">
    <location>
        <begin position="1"/>
        <end position="66"/>
    </location>
</feature>
<gene>
    <name evidence="2" type="ORF">PC113_g22037</name>
    <name evidence="3" type="ORF">PC115_g21902</name>
    <name evidence="4" type="ORF">PC117_g24423</name>
    <name evidence="5" type="ORF">PC118_g22004</name>
    <name evidence="6" type="ORF">PC129_g21497</name>
</gene>
<protein>
    <submittedName>
        <fullName evidence="5">Uncharacterized protein</fullName>
    </submittedName>
</protein>
<dbReference type="EMBL" id="RCMG01001557">
    <property type="protein sequence ID" value="KAG2824447.1"/>
    <property type="molecule type" value="Genomic_DNA"/>
</dbReference>
<feature type="compositionally biased region" description="Basic and acidic residues" evidence="1">
    <location>
        <begin position="19"/>
        <end position="33"/>
    </location>
</feature>
<evidence type="ECO:0000313" key="7">
    <source>
        <dbReference type="Proteomes" id="UP000697107"/>
    </source>
</evidence>
<proteinExistence type="predicted"/>
<comment type="caution">
    <text evidence="5">The sequence shown here is derived from an EMBL/GenBank/DDBJ whole genome shotgun (WGS) entry which is preliminary data.</text>
</comment>
<evidence type="ECO:0000313" key="3">
    <source>
        <dbReference type="EMBL" id="KAG2882590.1"/>
    </source>
</evidence>
<dbReference type="Proteomes" id="UP000774804">
    <property type="component" value="Unassembled WGS sequence"/>
</dbReference>
<feature type="compositionally biased region" description="Basic and acidic residues" evidence="1">
    <location>
        <begin position="49"/>
        <end position="60"/>
    </location>
</feature>
<evidence type="ECO:0000256" key="1">
    <source>
        <dbReference type="SAM" id="MobiDB-lite"/>
    </source>
</evidence>
<sequence>MAKPQEQREQGRQPAAPRPEYKRLNTSDCKTRSSADSVITDVTSTHSSVHTDGRSSRTAERIGNSN</sequence>
<name>A0A8T1EY95_9STRA</name>
<organism evidence="5 7">
    <name type="scientific">Phytophthora cactorum</name>
    <dbReference type="NCBI Taxonomy" id="29920"/>
    <lineage>
        <taxon>Eukaryota</taxon>
        <taxon>Sar</taxon>
        <taxon>Stramenopiles</taxon>
        <taxon>Oomycota</taxon>
        <taxon>Peronosporomycetes</taxon>
        <taxon>Peronosporales</taxon>
        <taxon>Peronosporaceae</taxon>
        <taxon>Phytophthora</taxon>
    </lineage>
</organism>
<evidence type="ECO:0000313" key="5">
    <source>
        <dbReference type="EMBL" id="KAG2961381.1"/>
    </source>
</evidence>